<dbReference type="Proteomes" id="UP000036958">
    <property type="component" value="Unassembled WGS sequence"/>
</dbReference>
<keyword evidence="2" id="KW-1185">Reference proteome</keyword>
<protein>
    <submittedName>
        <fullName evidence="1">Uncharacterized protein</fullName>
    </submittedName>
</protein>
<gene>
    <name evidence="1" type="ORF">NC99_40430</name>
</gene>
<dbReference type="EMBL" id="LGIA01000198">
    <property type="protein sequence ID" value="KOH43154.1"/>
    <property type="molecule type" value="Genomic_DNA"/>
</dbReference>
<sequence>MKSKRGRKYKISSSKFQVPNSEFLVVDAASCKKLRVGNLGTRQ</sequence>
<proteinExistence type="predicted"/>
<reference evidence="2" key="1">
    <citation type="submission" date="2015-07" db="EMBL/GenBank/DDBJ databases">
        <title>Genome sequencing of Sunxiuqinia dokdonensis strain SK.</title>
        <authorList>
            <person name="Ahn S."/>
            <person name="Kim B.-C."/>
        </authorList>
    </citation>
    <scope>NUCLEOTIDE SEQUENCE [LARGE SCALE GENOMIC DNA]</scope>
    <source>
        <strain evidence="2">SK</strain>
    </source>
</reference>
<dbReference type="AlphaFoldDB" id="A0A0L8V417"/>
<dbReference type="STRING" id="1409788.NC99_40430"/>
<evidence type="ECO:0000313" key="2">
    <source>
        <dbReference type="Proteomes" id="UP000036958"/>
    </source>
</evidence>
<name>A0A0L8V417_9BACT</name>
<accession>A0A0L8V417</accession>
<organism evidence="1 2">
    <name type="scientific">Sunxiuqinia dokdonensis</name>
    <dbReference type="NCBI Taxonomy" id="1409788"/>
    <lineage>
        <taxon>Bacteria</taxon>
        <taxon>Pseudomonadati</taxon>
        <taxon>Bacteroidota</taxon>
        <taxon>Bacteroidia</taxon>
        <taxon>Marinilabiliales</taxon>
        <taxon>Prolixibacteraceae</taxon>
        <taxon>Sunxiuqinia</taxon>
    </lineage>
</organism>
<evidence type="ECO:0000313" key="1">
    <source>
        <dbReference type="EMBL" id="KOH43154.1"/>
    </source>
</evidence>
<comment type="caution">
    <text evidence="1">The sequence shown here is derived from an EMBL/GenBank/DDBJ whole genome shotgun (WGS) entry which is preliminary data.</text>
</comment>